<organism evidence="4 5">
    <name type="scientific">Pseudomonas syringae</name>
    <dbReference type="NCBI Taxonomy" id="317"/>
    <lineage>
        <taxon>Bacteria</taxon>
        <taxon>Pseudomonadati</taxon>
        <taxon>Pseudomonadota</taxon>
        <taxon>Gammaproteobacteria</taxon>
        <taxon>Pseudomonadales</taxon>
        <taxon>Pseudomonadaceae</taxon>
        <taxon>Pseudomonas</taxon>
    </lineage>
</organism>
<dbReference type="EMBL" id="WKEU01000105">
    <property type="protein sequence ID" value="MCF5065235.1"/>
    <property type="molecule type" value="Genomic_DNA"/>
</dbReference>
<dbReference type="GO" id="GO:0005737">
    <property type="term" value="C:cytoplasm"/>
    <property type="evidence" value="ECO:0007669"/>
    <property type="project" value="TreeGrafter"/>
</dbReference>
<dbReference type="InterPro" id="IPR046673">
    <property type="entry name" value="ToxA_N"/>
</dbReference>
<evidence type="ECO:0000313" key="5">
    <source>
        <dbReference type="Proteomes" id="UP000814207"/>
    </source>
</evidence>
<keyword evidence="1" id="KW-0433">Leucine-rich repeat</keyword>
<sequence length="1711" mass="191047">MRQIASQWRSLNAGARFAASAGGFVHHPVKTIYAPPAARHALVPLAVIPFGFPAMNDRTSSPHYRQLINAVPLWLGNASPARHQQLKGTTLTIPNWYSSASAADHYTLKTLNRAAWAAQNPVDQALGRLQDINAFARPKLQQALSTRFSLELDVEATLVRFYLPASIPWFPIRSGAARTWTVSLLEAALHNFEPDETRADAHERASSYLRKVTDTEQFEILTTVKDRMSIEAFTQLCRELDLGGQYQTYLAEQLLEPVASAVLQRQVDASQKAALKVALQVAVIKRDLSETLQRLIEGIVDGLQGMRLDGKTWRAHDLTMMSAQLTGIVLFAPDLEQHQQNVPVVAYIPDDPDHPIKHYASSAALMQALTQKLRAPTYQAFFSRFVAHEERGYFFADLRQRLSSVTWHQHVSGDPMPTWRDTPTSKPNLQFAAKPISGELLTHLYQRKLNKIINDAAVMAVSTANADRKARWERWDALQNIASTLLQIAAFIAAPFFPPLGALMIGYTIYQVLDETFESIIDWAEGLKTQAFSHFMTLLETLVQLGMFSVGMPIAENLLRQALPRELWDFIDRLTPVQLPDGQTRMWNPDLSPYRQPSAPGSQALGLYEDGNTASLRLPHGQFGVRQVGDTGVYKIQHPSRTNAYQPLVRHNGAGIWSTELDQPLTWNDEHLIQRLGTMAEGLPPATLRRACAFSETDNNALRKMYLDNEPLPPLLEDQIARLRIDQDLQRFIDQMHSDDPALYTQADPHAQLQLLTTYDLWPETKALRFLNANGDITWQYAPKTQYPVVQIHEAQLARGDLLSIVLQSLNETEIRTLLGEPSAGAPNTLPVRTSMLRKKIAQLADEKRAALFDSRYRGLEARHSPRIQALIDTQPGLPTSVARELLRGASREELKQIDRAQVPARLKELARWAQQEVRLTRAYEGLFLKSSDNLDSDLLALHSLERLPGWPSKVRIEVKNYSFNGLLRDSIGQPTAPTRRVLVMTENAEYETYDHNGLHLFGRTDLYTAILQALPDAEREVLGLNIGEGEKLRQSLSDALLPRDSLRTVLLQHPVSKPAYDPTTMRLPGGMIGYPAATGRSLVDRAQQLFPSMQPALLQELVATLNQQPGGALSALVSLQSQYFGLEHDLSLWEANTPRLYPGTQVRMGRHDYADAKSARRRWAEQLKQCWRLETAPDDAFEGGFQGFKLELPDPVQGALPTLNMQLAHVTFLELTGDSHTEGVTAFLQYFPTLRHVALRNLPLNSIPPALSSMPGLTELVLSNCGLTLSASDAAALAAMKQLRVLDLYANPLERIPNLTDLRDLSFLDLAETRINTLPQGLLQLPELGTAVLRDNRFSTLPQALFDLAPEASSAFDFSGNPLSLATRNKVKAHYQLTGEDWGIAAPQADLATTQALYPTFTLEEAQRFVMGLPGDLAAGQRTLAGLKQEYQVLQADLDLWVVSQPAEHPILGIALDAQSAAQEQYKRAQLKQLLEQTWRRETQVDTDNPDMRISHKLIFTQPILGEYPALRANFEHVSVMKLHCDHLTTSVDAFLNSFPKLHELSIHSGALGNIPEAVFRMPKLRHLTLTRCELTLTPASAGSLTGMENLVWLDLHGNPQLTITPDLSQMPALRLLSLNRCSITELPVGLLTRDQLEVADLRNNLITHLPAALYETPRERVNTLFLRGNPFTPRGQAQVVQFARDTGIDLLRPLDAVNFPALEPMEVDE</sequence>
<dbReference type="Pfam" id="PF20178">
    <property type="entry name" value="ToxA_N"/>
    <property type="match status" value="1"/>
</dbReference>
<dbReference type="InterPro" id="IPR001611">
    <property type="entry name" value="Leu-rich_rpt"/>
</dbReference>
<reference evidence="4" key="1">
    <citation type="submission" date="2019-11" db="EMBL/GenBank/DDBJ databases">
        <title>Epiphytic Pseudomonas syringae from cherry orchards.</title>
        <authorList>
            <person name="Hulin M.T."/>
        </authorList>
    </citation>
    <scope>NUCLEOTIDE SEQUENCE</scope>
    <source>
        <strain evidence="4">PA-6-9A</strain>
    </source>
</reference>
<protein>
    <recommendedName>
        <fullName evidence="3">Dermonecrotic toxin N-terminal domain-containing protein</fullName>
    </recommendedName>
</protein>
<name>A0A9Q3X5J6_PSESX</name>
<dbReference type="InterPro" id="IPR032675">
    <property type="entry name" value="LRR_dom_sf"/>
</dbReference>
<dbReference type="PANTHER" id="PTHR48051:SF54">
    <property type="entry name" value="LEUCINE-RICH REPEAT-CONTAINING PROTEIN"/>
    <property type="match status" value="1"/>
</dbReference>
<comment type="caution">
    <text evidence="4">The sequence shown here is derived from an EMBL/GenBank/DDBJ whole genome shotgun (WGS) entry which is preliminary data.</text>
</comment>
<dbReference type="InterPro" id="IPR050216">
    <property type="entry name" value="LRR_domain-containing"/>
</dbReference>
<dbReference type="Proteomes" id="UP000814207">
    <property type="component" value="Unassembled WGS sequence"/>
</dbReference>
<keyword evidence="2" id="KW-0677">Repeat</keyword>
<feature type="domain" description="Dermonecrotic toxin N-terminal" evidence="3">
    <location>
        <begin position="128"/>
        <end position="388"/>
    </location>
</feature>
<dbReference type="Pfam" id="PF13855">
    <property type="entry name" value="LRR_8"/>
    <property type="match status" value="1"/>
</dbReference>
<evidence type="ECO:0000256" key="1">
    <source>
        <dbReference type="ARBA" id="ARBA00022614"/>
    </source>
</evidence>
<gene>
    <name evidence="4" type="ORF">GIW73_20090</name>
</gene>
<evidence type="ECO:0000259" key="3">
    <source>
        <dbReference type="Pfam" id="PF20178"/>
    </source>
</evidence>
<dbReference type="InterPro" id="IPR003591">
    <property type="entry name" value="Leu-rich_rpt_typical-subtyp"/>
</dbReference>
<proteinExistence type="predicted"/>
<dbReference type="SUPFAM" id="SSF52058">
    <property type="entry name" value="L domain-like"/>
    <property type="match status" value="1"/>
</dbReference>
<dbReference type="PROSITE" id="PS51450">
    <property type="entry name" value="LRR"/>
    <property type="match status" value="1"/>
</dbReference>
<evidence type="ECO:0000313" key="4">
    <source>
        <dbReference type="EMBL" id="MCF5065235.1"/>
    </source>
</evidence>
<dbReference type="SMART" id="SM00369">
    <property type="entry name" value="LRR_TYP"/>
    <property type="match status" value="6"/>
</dbReference>
<dbReference type="PANTHER" id="PTHR48051">
    <property type="match status" value="1"/>
</dbReference>
<evidence type="ECO:0000256" key="2">
    <source>
        <dbReference type="ARBA" id="ARBA00022737"/>
    </source>
</evidence>
<dbReference type="Gene3D" id="3.80.10.10">
    <property type="entry name" value="Ribonuclease Inhibitor"/>
    <property type="match status" value="2"/>
</dbReference>
<accession>A0A9Q3X5J6</accession>